<dbReference type="PANTHER" id="PTHR12428:SF65">
    <property type="entry name" value="CYTOCHROME C OXIDASE ASSEMBLY PROTEIN COX18, MITOCHONDRIAL"/>
    <property type="match status" value="1"/>
</dbReference>
<comment type="subunit">
    <text evidence="13">Interacts with the Sec translocase complex via SecD. Specifically interacts with transmembrane segments of nascent integral membrane proteins during membrane integration.</text>
</comment>
<dbReference type="PANTHER" id="PTHR12428">
    <property type="entry name" value="OXA1"/>
    <property type="match status" value="1"/>
</dbReference>
<dbReference type="GO" id="GO:0032977">
    <property type="term" value="F:membrane insertase activity"/>
    <property type="evidence" value="ECO:0007669"/>
    <property type="project" value="InterPro"/>
</dbReference>
<reference evidence="17 18" key="2">
    <citation type="journal article" date="2015" name="Antonie Van Leeuwenhoek">
        <title>Thioclava indica sp. nov., isolated from surface seawater of the Indian Ocean.</title>
        <authorList>
            <person name="Liu Y."/>
            <person name="Lai Q."/>
            <person name="Du J."/>
            <person name="Xu H."/>
            <person name="Jiang L."/>
            <person name="Shao Z."/>
        </authorList>
    </citation>
    <scope>NUCLEOTIDE SEQUENCE [LARGE SCALE GENOMIC DNA]</scope>
    <source>
        <strain evidence="17 18">13D2W-2</strain>
    </source>
</reference>
<dbReference type="NCBIfam" id="TIGR03593">
    <property type="entry name" value="yidC_nterm"/>
    <property type="match status" value="1"/>
</dbReference>
<feature type="transmembrane region" description="Helical" evidence="13">
    <location>
        <begin position="7"/>
        <end position="26"/>
    </location>
</feature>
<dbReference type="Pfam" id="PF14849">
    <property type="entry name" value="YidC_periplas"/>
    <property type="match status" value="1"/>
</dbReference>
<comment type="subcellular location">
    <subcellularLocation>
        <location evidence="1">Cell inner membrane</location>
        <topology evidence="1">Multi-pass membrane protein</topology>
    </subcellularLocation>
    <subcellularLocation>
        <location evidence="13">Cell membrane</location>
        <topology evidence="13">Multi-pass membrane protein</topology>
    </subcellularLocation>
</comment>
<evidence type="ECO:0000256" key="8">
    <source>
        <dbReference type="ARBA" id="ARBA00022989"/>
    </source>
</evidence>
<keyword evidence="4 13" id="KW-0813">Transport</keyword>
<evidence type="ECO:0000256" key="14">
    <source>
        <dbReference type="SAM" id="MobiDB-lite"/>
    </source>
</evidence>
<dbReference type="CDD" id="cd19961">
    <property type="entry name" value="EcYidC-like_peri"/>
    <property type="match status" value="1"/>
</dbReference>
<protein>
    <recommendedName>
        <fullName evidence="3 13">Membrane protein insertase YidC</fullName>
    </recommendedName>
    <alternativeName>
        <fullName evidence="12 13">Foldase YidC</fullName>
    </alternativeName>
    <alternativeName>
        <fullName evidence="11 13">Membrane integrase YidC</fullName>
    </alternativeName>
    <alternativeName>
        <fullName evidence="13">Membrane protein YidC</fullName>
    </alternativeName>
</protein>
<comment type="function">
    <text evidence="13">Required for the insertion and/or proper folding and/or complex formation of integral membrane proteins into the membrane. Involved in integration of membrane proteins that insert both dependently and independently of the Sec translocase complex, as well as at least some lipoproteins. Aids folding of multispanning membrane proteins.</text>
</comment>
<dbReference type="GO" id="GO:0015031">
    <property type="term" value="P:protein transport"/>
    <property type="evidence" value="ECO:0007669"/>
    <property type="project" value="UniProtKB-KW"/>
</dbReference>
<evidence type="ECO:0000256" key="6">
    <source>
        <dbReference type="ARBA" id="ARBA00022692"/>
    </source>
</evidence>
<feature type="compositionally biased region" description="Polar residues" evidence="14">
    <location>
        <begin position="31"/>
        <end position="46"/>
    </location>
</feature>
<evidence type="ECO:0000256" key="7">
    <source>
        <dbReference type="ARBA" id="ARBA00022927"/>
    </source>
</evidence>
<evidence type="ECO:0000256" key="10">
    <source>
        <dbReference type="ARBA" id="ARBA00023186"/>
    </source>
</evidence>
<keyword evidence="6 13" id="KW-0812">Transmembrane</keyword>
<dbReference type="STRING" id="1317124.DW2_00675"/>
<dbReference type="OrthoDB" id="9780552at2"/>
<feature type="compositionally biased region" description="Low complexity" evidence="14">
    <location>
        <begin position="47"/>
        <end position="68"/>
    </location>
</feature>
<feature type="region of interest" description="Disordered" evidence="14">
    <location>
        <begin position="31"/>
        <end position="86"/>
    </location>
</feature>
<evidence type="ECO:0000256" key="4">
    <source>
        <dbReference type="ARBA" id="ARBA00022448"/>
    </source>
</evidence>
<organism evidence="17 18">
    <name type="scientific">Thioclava atlantica</name>
    <dbReference type="NCBI Taxonomy" id="1317124"/>
    <lineage>
        <taxon>Bacteria</taxon>
        <taxon>Pseudomonadati</taxon>
        <taxon>Pseudomonadota</taxon>
        <taxon>Alphaproteobacteria</taxon>
        <taxon>Rhodobacterales</taxon>
        <taxon>Paracoccaceae</taxon>
        <taxon>Thioclava</taxon>
    </lineage>
</organism>
<dbReference type="Pfam" id="PF02096">
    <property type="entry name" value="60KD_IMP"/>
    <property type="match status" value="1"/>
</dbReference>
<dbReference type="InterPro" id="IPR019998">
    <property type="entry name" value="Membr_insert_YidC"/>
</dbReference>
<dbReference type="PRINTS" id="PR01900">
    <property type="entry name" value="YIDCPROTEIN"/>
</dbReference>
<dbReference type="InterPro" id="IPR038221">
    <property type="entry name" value="YidC_periplasmic_sf"/>
</dbReference>
<dbReference type="Proteomes" id="UP000028607">
    <property type="component" value="Unassembled WGS sequence"/>
</dbReference>
<dbReference type="InterPro" id="IPR047196">
    <property type="entry name" value="YidC_ALB_C"/>
</dbReference>
<feature type="transmembrane region" description="Helical" evidence="13">
    <location>
        <begin position="385"/>
        <end position="404"/>
    </location>
</feature>
<keyword evidence="10 13" id="KW-0143">Chaperone</keyword>
<accession>A0A085U0Y0</accession>
<dbReference type="CDD" id="cd20070">
    <property type="entry name" value="5TM_YidC_Alb3"/>
    <property type="match status" value="1"/>
</dbReference>
<evidence type="ECO:0000256" key="3">
    <source>
        <dbReference type="ARBA" id="ARBA00015325"/>
    </source>
</evidence>
<keyword evidence="8 13" id="KW-1133">Transmembrane helix</keyword>
<dbReference type="AlphaFoldDB" id="A0A085U0Y0"/>
<dbReference type="EMBL" id="AQRC01000001">
    <property type="protein sequence ID" value="KFE36627.1"/>
    <property type="molecule type" value="Genomic_DNA"/>
</dbReference>
<keyword evidence="18" id="KW-1185">Reference proteome</keyword>
<evidence type="ECO:0000256" key="1">
    <source>
        <dbReference type="ARBA" id="ARBA00004429"/>
    </source>
</evidence>
<dbReference type="GO" id="GO:0051205">
    <property type="term" value="P:protein insertion into membrane"/>
    <property type="evidence" value="ECO:0007669"/>
    <property type="project" value="TreeGrafter"/>
</dbReference>
<evidence type="ECO:0000256" key="9">
    <source>
        <dbReference type="ARBA" id="ARBA00023136"/>
    </source>
</evidence>
<keyword evidence="7 13" id="KW-0653">Protein transport</keyword>
<keyword evidence="5 13" id="KW-1003">Cell membrane</keyword>
<dbReference type="PATRIC" id="fig|1317124.6.peg.128"/>
<evidence type="ECO:0000256" key="5">
    <source>
        <dbReference type="ARBA" id="ARBA00022475"/>
    </source>
</evidence>
<gene>
    <name evidence="13" type="primary">yidC</name>
    <name evidence="17" type="ORF">DW2_00675</name>
</gene>
<dbReference type="PRINTS" id="PR00701">
    <property type="entry name" value="60KDINNERMP"/>
</dbReference>
<feature type="transmembrane region" description="Helical" evidence="13">
    <location>
        <begin position="448"/>
        <end position="468"/>
    </location>
</feature>
<evidence type="ECO:0000259" key="15">
    <source>
        <dbReference type="Pfam" id="PF02096"/>
    </source>
</evidence>
<proteinExistence type="inferred from homology"/>
<feature type="domain" description="Membrane insertase YidC/Oxa/ALB C-terminal" evidence="15">
    <location>
        <begin position="385"/>
        <end position="587"/>
    </location>
</feature>
<evidence type="ECO:0000256" key="12">
    <source>
        <dbReference type="ARBA" id="ARBA00033342"/>
    </source>
</evidence>
<dbReference type="InterPro" id="IPR001708">
    <property type="entry name" value="YidC/ALB3/OXA1/COX18"/>
</dbReference>
<dbReference type="GO" id="GO:0005886">
    <property type="term" value="C:plasma membrane"/>
    <property type="evidence" value="ECO:0007669"/>
    <property type="project" value="UniProtKB-SubCell"/>
</dbReference>
<dbReference type="InterPro" id="IPR028053">
    <property type="entry name" value="Membr_insert_YidC_N"/>
</dbReference>
<dbReference type="HAMAP" id="MF_01810">
    <property type="entry name" value="YidC_type1"/>
    <property type="match status" value="1"/>
</dbReference>
<dbReference type="eggNOG" id="COG0706">
    <property type="taxonomic scope" value="Bacteria"/>
</dbReference>
<feature type="domain" description="Membrane insertase YidC N-terminal" evidence="16">
    <location>
        <begin position="82"/>
        <end position="373"/>
    </location>
</feature>
<evidence type="ECO:0000313" key="18">
    <source>
        <dbReference type="Proteomes" id="UP000028607"/>
    </source>
</evidence>
<comment type="caution">
    <text evidence="17">The sequence shown here is derived from an EMBL/GenBank/DDBJ whole genome shotgun (WGS) entry which is preliminary data.</text>
</comment>
<evidence type="ECO:0000259" key="16">
    <source>
        <dbReference type="Pfam" id="PF14849"/>
    </source>
</evidence>
<evidence type="ECO:0000313" key="17">
    <source>
        <dbReference type="EMBL" id="KFE36627.1"/>
    </source>
</evidence>
<dbReference type="RefSeq" id="WP_038142527.1">
    <property type="nucleotide sequence ID" value="NZ_AQRC01000001.1"/>
</dbReference>
<sequence length="614" mass="68167">MDNQNKNLILAVVLSAVVLAVWTYFFPPSQTETPPQDGTVSQQTASPQTADTAANTTTAPPQAAVPGAMPKASSPEVANTPRIQIDSPDLKGSISLLGGRLDDLQLKKYKETLAKDSPLVRLLAPVGGAPGDTTQPYYVVYGWLPAGGLPADQVPGPNTVWSQVGTGALTPDHPITLQWDNGHGLTFQREISVDKKYLFTIRQSVQNGTGQPIKLAPYGIIARHGIPEERRVYVLHEGAVRMTDGKLEEIKYKNITKLDNRGAEGQAELLQAQDNGWTGFTDKYWQTVLAPISGPFTSVVKYSGENSNIYQTETRLPVIEVAPGATGDAKTHLFAGAKEWETIRDYQDNVPIPKFVDSIDWGWFYFLTKPMFRLLHWLHGAIGNMGWAIIGLTFIIKLIVFPLARKSYISMARMKELQPEMEKMKEAAGDDRQKMQQGMMELYKKHKVNPAAGCLPLLIQIPIFFSLYKVIYVTIELYHAPWLGWIHDLSAPDPSSILNLFGLLPFAAPGLDSPLHIVSLGILPILLGVSMWFQQKLNPAPTDQTQAMIFAWMPWVFMFMLGSFASGLVLYWITNNTITFLQQYTIMTMHGKRPDLFGNIKSGFQRKKPAADKK</sequence>
<feature type="transmembrane region" description="Helical" evidence="13">
    <location>
        <begin position="554"/>
        <end position="573"/>
    </location>
</feature>
<dbReference type="NCBIfam" id="TIGR03592">
    <property type="entry name" value="yidC_oxa1_cterm"/>
    <property type="match status" value="1"/>
</dbReference>
<comment type="similarity">
    <text evidence="2 13">Belongs to the OXA1/ALB3/YidC family. Type 1 subfamily.</text>
</comment>
<name>A0A085U0Y0_9RHOB</name>
<evidence type="ECO:0000256" key="2">
    <source>
        <dbReference type="ARBA" id="ARBA00010527"/>
    </source>
</evidence>
<reference evidence="18" key="1">
    <citation type="submission" date="2013-04" db="EMBL/GenBank/DDBJ databases">
        <title>Thioclava sp. 13D2W-2 Genome Sequencing.</title>
        <authorList>
            <person name="Lai Q."/>
            <person name="Li G."/>
            <person name="Shao Z."/>
        </authorList>
    </citation>
    <scope>NUCLEOTIDE SEQUENCE [LARGE SCALE GENOMIC DNA]</scope>
    <source>
        <strain evidence="18">13D2W-2</strain>
    </source>
</reference>
<keyword evidence="9 13" id="KW-0472">Membrane</keyword>
<dbReference type="Gene3D" id="2.70.98.90">
    <property type="match status" value="1"/>
</dbReference>
<dbReference type="NCBIfam" id="NF002353">
    <property type="entry name" value="PRK01318.1-4"/>
    <property type="match status" value="1"/>
</dbReference>
<evidence type="ECO:0000256" key="11">
    <source>
        <dbReference type="ARBA" id="ARBA00033245"/>
    </source>
</evidence>
<evidence type="ECO:0000256" key="13">
    <source>
        <dbReference type="HAMAP-Rule" id="MF_01810"/>
    </source>
</evidence>
<dbReference type="InterPro" id="IPR028055">
    <property type="entry name" value="YidC/Oxa/ALB_C"/>
</dbReference>